<dbReference type="InterPro" id="IPR007695">
    <property type="entry name" value="DNA_mismatch_repair_MutS-lik_N"/>
</dbReference>
<dbReference type="InterPro" id="IPR007860">
    <property type="entry name" value="DNA_mmatch_repair_MutS_con_dom"/>
</dbReference>
<evidence type="ECO:0000256" key="2">
    <source>
        <dbReference type="ARBA" id="ARBA00022741"/>
    </source>
</evidence>
<dbReference type="GO" id="GO:0032301">
    <property type="term" value="C:MutSalpha complex"/>
    <property type="evidence" value="ECO:0007669"/>
    <property type="project" value="TreeGrafter"/>
</dbReference>
<dbReference type="SUPFAM" id="SSF55271">
    <property type="entry name" value="DNA repair protein MutS, domain I"/>
    <property type="match status" value="1"/>
</dbReference>
<dbReference type="SUPFAM" id="SSF48334">
    <property type="entry name" value="DNA repair protein MutS, domain III"/>
    <property type="match status" value="1"/>
</dbReference>
<dbReference type="Pfam" id="PF05190">
    <property type="entry name" value="MutS_IV"/>
    <property type="match status" value="1"/>
</dbReference>
<feature type="compositionally biased region" description="Polar residues" evidence="6">
    <location>
        <begin position="943"/>
        <end position="953"/>
    </location>
</feature>
<feature type="compositionally biased region" description="Acidic residues" evidence="6">
    <location>
        <begin position="110"/>
        <end position="123"/>
    </location>
</feature>
<feature type="region of interest" description="Disordered" evidence="6">
    <location>
        <begin position="943"/>
        <end position="971"/>
    </location>
</feature>
<dbReference type="AlphaFoldDB" id="A0A7E4W282"/>
<dbReference type="PANTHER" id="PTHR11361:SF148">
    <property type="entry name" value="DNA MISMATCH REPAIR PROTEIN MSH6"/>
    <property type="match status" value="1"/>
</dbReference>
<evidence type="ECO:0000313" key="8">
    <source>
        <dbReference type="Proteomes" id="UP000492821"/>
    </source>
</evidence>
<name>A0A7E4W282_PANRE</name>
<dbReference type="InterPro" id="IPR036187">
    <property type="entry name" value="DNA_mismatch_repair_MutS_sf"/>
</dbReference>
<feature type="domain" description="DNA mismatch repair protein MutS core" evidence="7">
    <location>
        <begin position="643"/>
        <end position="943"/>
    </location>
</feature>
<dbReference type="InterPro" id="IPR007861">
    <property type="entry name" value="DNA_mismatch_repair_MutS_clamp"/>
</dbReference>
<evidence type="ECO:0000256" key="3">
    <source>
        <dbReference type="ARBA" id="ARBA00022763"/>
    </source>
</evidence>
<dbReference type="SMART" id="SM00533">
    <property type="entry name" value="MUTSd"/>
    <property type="match status" value="1"/>
</dbReference>
<dbReference type="Pfam" id="PF05188">
    <property type="entry name" value="MutS_II"/>
    <property type="match status" value="1"/>
</dbReference>
<reference evidence="9" key="2">
    <citation type="submission" date="2020-10" db="UniProtKB">
        <authorList>
            <consortium name="WormBaseParasite"/>
        </authorList>
    </citation>
    <scope>IDENTIFICATION</scope>
</reference>
<feature type="compositionally biased region" description="Low complexity" evidence="6">
    <location>
        <begin position="954"/>
        <end position="968"/>
    </location>
</feature>
<dbReference type="Proteomes" id="UP000492821">
    <property type="component" value="Unassembled WGS sequence"/>
</dbReference>
<accession>A0A7E4W282</accession>
<sequence>MPTPKSTPNATPSRQSSILSFFNKTPTSAAGTSSPKPTTSRAPPSEDTTPKKLSAVTLPRKNVEVSPNENEATSSRKRAPPDSDESPVVVERPPARRAATAAKKRRVILSDDDEDEDDVDFAMDVDASKANDESSEDSDSDASGGDESEAYTSEDEPVTPKKAAKKVATPPSTGRHRMVLIQSDDESDVDMEAPSTPKSSTKAKPPSTPKTPGGTVKTAYQSFANNDTPSKTPNKAPKTGDFVNPESFPHESFDFLKPEKIRDANKRRPDDPDYDPKTLYVPPDFLKQQTPGHQQFWQMKSKFFDTVIFFKVGKFYELYHMDAITGIECLDLTPMRGAYAHAGFPEIAYGKYSDMLISRGFKVARVEQTETPAMLAERNKTKGAKDKVVTREVCRVTTASTRTFGVLDGNDEKDFILSIEANANYLMAIAEQQVTDKESVYGVCFVDTSVGRFIMTQFTDDACRSTLRTLVAQFQPCHVIFPKGQITHGTQSVFNSALAAVQKEALFDTKEFYSVDKTVSKLLEDNYLGADVDSWPADLKKFLDTSLHIPKAEPDQELVIRALGGLMFYLERCLIDVDVFSLRDFVAYTPPDLNGDAKPVELTGRERWQNKNLILDGPTLLNLHLVPPFTGKKVADGLRDSTAIKFSLLRTIDYCKTPFGKRLLRQWVCAPSCDADVIQARQDAIEFLMKAETEGFLTKLSDALKKMPDLERLIQKVHTNGLKYRAEKHPDGRAQMFFATNYNKRKINDFIMTLIGFEKLAKLHKYFMNQFGDSETPALVNKCIGSGFPDVAADLKHFEQAFDRNAALETGSITPRRGIVADYDAALKAVDDAERAIQEYLSQERSRWKNSSIVLQGSGKMRYLLEFPDNVAPKLPTSEYDFKSQRKGFKRYGTVELAKLCNTLFAAENERDRVAEDVTRRVFEDFAERHFVKFSLFMGDNNQNYNQKAETNGPTSSPTSPSSTVSPPWRHMPRNAPISPFRCAAPSLISTPMSRFSRCVAVITHC</sequence>
<proteinExistence type="inferred from homology"/>
<feature type="compositionally biased region" description="Basic and acidic residues" evidence="6">
    <location>
        <begin position="248"/>
        <end position="276"/>
    </location>
</feature>
<dbReference type="SUPFAM" id="SSF53150">
    <property type="entry name" value="DNA repair protein MutS, domain II"/>
    <property type="match status" value="1"/>
</dbReference>
<dbReference type="InterPro" id="IPR007696">
    <property type="entry name" value="DNA_mismatch_repair_MutS_core"/>
</dbReference>
<protein>
    <submittedName>
        <fullName evidence="9">MUTSd domain-containing protein</fullName>
    </submittedName>
</protein>
<dbReference type="FunFam" id="3.40.1170.10:FF:000002">
    <property type="entry name" value="DNA mismatch repair protein"/>
    <property type="match status" value="1"/>
</dbReference>
<keyword evidence="2" id="KW-0547">Nucleotide-binding</keyword>
<keyword evidence="4" id="KW-0067">ATP-binding</keyword>
<evidence type="ECO:0000259" key="7">
    <source>
        <dbReference type="SMART" id="SM00533"/>
    </source>
</evidence>
<dbReference type="WBParaSite" id="Pan_g6582.t1">
    <property type="protein sequence ID" value="Pan_g6582.t1"/>
    <property type="gene ID" value="Pan_g6582"/>
</dbReference>
<dbReference type="InterPro" id="IPR016151">
    <property type="entry name" value="DNA_mismatch_repair_MutS_N"/>
</dbReference>
<comment type="similarity">
    <text evidence="1">Belongs to the DNA mismatch repair MutS family.</text>
</comment>
<feature type="compositionally biased region" description="Acidic residues" evidence="6">
    <location>
        <begin position="133"/>
        <end position="157"/>
    </location>
</feature>
<evidence type="ECO:0000256" key="1">
    <source>
        <dbReference type="ARBA" id="ARBA00006271"/>
    </source>
</evidence>
<dbReference type="InterPro" id="IPR036678">
    <property type="entry name" value="MutS_con_dom_sf"/>
</dbReference>
<keyword evidence="3" id="KW-0227">DNA damage</keyword>
<evidence type="ECO:0000256" key="6">
    <source>
        <dbReference type="SAM" id="MobiDB-lite"/>
    </source>
</evidence>
<dbReference type="PANTHER" id="PTHR11361">
    <property type="entry name" value="DNA MISMATCH REPAIR PROTEIN MUTS FAMILY MEMBER"/>
    <property type="match status" value="1"/>
</dbReference>
<feature type="compositionally biased region" description="Polar residues" evidence="6">
    <location>
        <begin position="218"/>
        <end position="233"/>
    </location>
</feature>
<feature type="region of interest" description="Disordered" evidence="6">
    <location>
        <begin position="1"/>
        <end position="276"/>
    </location>
</feature>
<evidence type="ECO:0000256" key="5">
    <source>
        <dbReference type="ARBA" id="ARBA00023125"/>
    </source>
</evidence>
<dbReference type="InterPro" id="IPR045076">
    <property type="entry name" value="MutS"/>
</dbReference>
<evidence type="ECO:0000313" key="9">
    <source>
        <dbReference type="WBParaSite" id="Pan_g6582.t1"/>
    </source>
</evidence>
<feature type="compositionally biased region" description="Low complexity" evidence="6">
    <location>
        <begin position="193"/>
        <end position="205"/>
    </location>
</feature>
<dbReference type="GO" id="GO:0006298">
    <property type="term" value="P:mismatch repair"/>
    <property type="evidence" value="ECO:0007669"/>
    <property type="project" value="InterPro"/>
</dbReference>
<keyword evidence="5" id="KW-0238">DNA-binding</keyword>
<reference evidence="8" key="1">
    <citation type="journal article" date="2013" name="Genetics">
        <title>The draft genome and transcriptome of Panagrellus redivivus are shaped by the harsh demands of a free-living lifestyle.</title>
        <authorList>
            <person name="Srinivasan J."/>
            <person name="Dillman A.R."/>
            <person name="Macchietto M.G."/>
            <person name="Heikkinen L."/>
            <person name="Lakso M."/>
            <person name="Fracchia K.M."/>
            <person name="Antoshechkin I."/>
            <person name="Mortazavi A."/>
            <person name="Wong G."/>
            <person name="Sternberg P.W."/>
        </authorList>
    </citation>
    <scope>NUCLEOTIDE SEQUENCE [LARGE SCALE GENOMIC DNA]</scope>
    <source>
        <strain evidence="8">MT8872</strain>
    </source>
</reference>
<organism evidence="8 9">
    <name type="scientific">Panagrellus redivivus</name>
    <name type="common">Microworm</name>
    <dbReference type="NCBI Taxonomy" id="6233"/>
    <lineage>
        <taxon>Eukaryota</taxon>
        <taxon>Metazoa</taxon>
        <taxon>Ecdysozoa</taxon>
        <taxon>Nematoda</taxon>
        <taxon>Chromadorea</taxon>
        <taxon>Rhabditida</taxon>
        <taxon>Tylenchina</taxon>
        <taxon>Panagrolaimomorpha</taxon>
        <taxon>Panagrolaimoidea</taxon>
        <taxon>Panagrolaimidae</taxon>
        <taxon>Panagrellus</taxon>
    </lineage>
</organism>
<dbReference type="GO" id="GO:0030983">
    <property type="term" value="F:mismatched DNA binding"/>
    <property type="evidence" value="ECO:0007669"/>
    <property type="project" value="InterPro"/>
</dbReference>
<evidence type="ECO:0000256" key="4">
    <source>
        <dbReference type="ARBA" id="ARBA00022840"/>
    </source>
</evidence>
<dbReference type="InterPro" id="IPR017261">
    <property type="entry name" value="DNA_mismatch_repair_MutS/MSH"/>
</dbReference>
<dbReference type="GO" id="GO:0140664">
    <property type="term" value="F:ATP-dependent DNA damage sensor activity"/>
    <property type="evidence" value="ECO:0007669"/>
    <property type="project" value="InterPro"/>
</dbReference>
<dbReference type="FunFam" id="1.10.1420.10:FF:000005">
    <property type="entry name" value="DNA mismatch repair protein"/>
    <property type="match status" value="1"/>
</dbReference>
<keyword evidence="8" id="KW-1185">Reference proteome</keyword>
<dbReference type="Gene3D" id="1.10.1420.10">
    <property type="match status" value="2"/>
</dbReference>
<dbReference type="Pfam" id="PF01624">
    <property type="entry name" value="MutS_I"/>
    <property type="match status" value="1"/>
</dbReference>
<dbReference type="GO" id="GO:0005524">
    <property type="term" value="F:ATP binding"/>
    <property type="evidence" value="ECO:0007669"/>
    <property type="project" value="UniProtKB-KW"/>
</dbReference>
<feature type="compositionally biased region" description="Polar residues" evidence="6">
    <location>
        <begin position="1"/>
        <end position="42"/>
    </location>
</feature>
<dbReference type="PIRSF" id="PIRSF037677">
    <property type="entry name" value="DNA_mis_repair_Msh6"/>
    <property type="match status" value="1"/>
</dbReference>
<dbReference type="Pfam" id="PF05192">
    <property type="entry name" value="MutS_III"/>
    <property type="match status" value="1"/>
</dbReference>
<dbReference type="Gene3D" id="3.40.1170.10">
    <property type="entry name" value="DNA repair protein MutS, domain I"/>
    <property type="match status" value="1"/>
</dbReference>
<dbReference type="Gene3D" id="3.30.420.110">
    <property type="entry name" value="MutS, connector domain"/>
    <property type="match status" value="1"/>
</dbReference>